<dbReference type="AlphaFoldDB" id="A0A0G0NAH6"/>
<evidence type="ECO:0000313" key="2">
    <source>
        <dbReference type="Proteomes" id="UP000034690"/>
    </source>
</evidence>
<sequence length="227" mass="25487">MKKKFLLLLFFGLAIITSLPRIVRVHDVTCFSQYGECSETLGQEISKQKGESYFSAKKNIRNYLDRHILVKEYTISFKLPPKFAVSVLLEKPKFTIAKNDEKSVASISEEGIVLQMVETSSLPRLIIEGSLPSVGEKVSQEILFSLNIVRNLTSSFKLRQSHMEGDKLVIELMTGPTVIFPVEGDGDLLLGSFVLIANELEKIDSEKENSDSSKSIVDLRYKNPVIK</sequence>
<comment type="caution">
    <text evidence="1">The sequence shown here is derived from an EMBL/GenBank/DDBJ whole genome shotgun (WGS) entry which is preliminary data.</text>
</comment>
<dbReference type="Proteomes" id="UP000034690">
    <property type="component" value="Unassembled WGS sequence"/>
</dbReference>
<evidence type="ECO:0000313" key="1">
    <source>
        <dbReference type="EMBL" id="KKR13139.1"/>
    </source>
</evidence>
<proteinExistence type="predicted"/>
<dbReference type="EMBL" id="LBWQ01000023">
    <property type="protein sequence ID" value="KKR13139.1"/>
    <property type="molecule type" value="Genomic_DNA"/>
</dbReference>
<protein>
    <recommendedName>
        <fullName evidence="3">POTRA domain-containing protein</fullName>
    </recommendedName>
</protein>
<evidence type="ECO:0008006" key="3">
    <source>
        <dbReference type="Google" id="ProtNLM"/>
    </source>
</evidence>
<organism evidence="1 2">
    <name type="scientific">Candidatus Woesebacteria bacterium GW2011_GWA1_39_21b</name>
    <dbReference type="NCBI Taxonomy" id="1618551"/>
    <lineage>
        <taxon>Bacteria</taxon>
        <taxon>Candidatus Woeseibacteriota</taxon>
    </lineage>
</organism>
<name>A0A0G0NAH6_9BACT</name>
<accession>A0A0G0NAH6</accession>
<gene>
    <name evidence="1" type="ORF">UT40_C0023G0005</name>
</gene>
<reference evidence="1 2" key="1">
    <citation type="journal article" date="2015" name="Nature">
        <title>rRNA introns, odd ribosomes, and small enigmatic genomes across a large radiation of phyla.</title>
        <authorList>
            <person name="Brown C.T."/>
            <person name="Hug L.A."/>
            <person name="Thomas B.C."/>
            <person name="Sharon I."/>
            <person name="Castelle C.J."/>
            <person name="Singh A."/>
            <person name="Wilkins M.J."/>
            <person name="Williams K.H."/>
            <person name="Banfield J.F."/>
        </authorList>
    </citation>
    <scope>NUCLEOTIDE SEQUENCE [LARGE SCALE GENOMIC DNA]</scope>
</reference>